<keyword evidence="3" id="KW-0238">DNA-binding</keyword>
<reference evidence="6" key="1">
    <citation type="journal article" date="2014" name="Int. J. Syst. Evol. Microbiol.">
        <title>Complete genome sequence of Corynebacterium casei LMG S-19264T (=DSM 44701T), isolated from a smear-ripened cheese.</title>
        <authorList>
            <consortium name="US DOE Joint Genome Institute (JGI-PGF)"/>
            <person name="Walter F."/>
            <person name="Albersmeier A."/>
            <person name="Kalinowski J."/>
            <person name="Ruckert C."/>
        </authorList>
    </citation>
    <scope>NUCLEOTIDE SEQUENCE</scope>
    <source>
        <strain evidence="6">CGMCC 4.7299</strain>
    </source>
</reference>
<comment type="caution">
    <text evidence="6">The sequence shown here is derived from an EMBL/GenBank/DDBJ whole genome shotgun (WGS) entry which is preliminary data.</text>
</comment>
<comment type="similarity">
    <text evidence="1">Belongs to the LysR transcriptional regulatory family.</text>
</comment>
<evidence type="ECO:0000256" key="1">
    <source>
        <dbReference type="ARBA" id="ARBA00009437"/>
    </source>
</evidence>
<dbReference type="Gene3D" id="3.40.190.290">
    <property type="match status" value="1"/>
</dbReference>
<dbReference type="PROSITE" id="PS50931">
    <property type="entry name" value="HTH_LYSR"/>
    <property type="match status" value="1"/>
</dbReference>
<keyword evidence="4" id="KW-0804">Transcription</keyword>
<dbReference type="Pfam" id="PF00126">
    <property type="entry name" value="HTH_1"/>
    <property type="match status" value="1"/>
</dbReference>
<dbReference type="PANTHER" id="PTHR30346">
    <property type="entry name" value="TRANSCRIPTIONAL DUAL REGULATOR HCAR-RELATED"/>
    <property type="match status" value="1"/>
</dbReference>
<dbReference type="SUPFAM" id="SSF46785">
    <property type="entry name" value="Winged helix' DNA-binding domain"/>
    <property type="match status" value="1"/>
</dbReference>
<dbReference type="GO" id="GO:0003677">
    <property type="term" value="F:DNA binding"/>
    <property type="evidence" value="ECO:0007669"/>
    <property type="project" value="UniProtKB-KW"/>
</dbReference>
<dbReference type="GO" id="GO:0003700">
    <property type="term" value="F:DNA-binding transcription factor activity"/>
    <property type="evidence" value="ECO:0007669"/>
    <property type="project" value="InterPro"/>
</dbReference>
<dbReference type="GO" id="GO:0032993">
    <property type="term" value="C:protein-DNA complex"/>
    <property type="evidence" value="ECO:0007669"/>
    <property type="project" value="TreeGrafter"/>
</dbReference>
<organism evidence="6 7">
    <name type="scientific">Mangrovihabitans endophyticus</name>
    <dbReference type="NCBI Taxonomy" id="1751298"/>
    <lineage>
        <taxon>Bacteria</taxon>
        <taxon>Bacillati</taxon>
        <taxon>Actinomycetota</taxon>
        <taxon>Actinomycetes</taxon>
        <taxon>Micromonosporales</taxon>
        <taxon>Micromonosporaceae</taxon>
        <taxon>Mangrovihabitans</taxon>
    </lineage>
</organism>
<evidence type="ECO:0000256" key="2">
    <source>
        <dbReference type="ARBA" id="ARBA00023015"/>
    </source>
</evidence>
<dbReference type="FunFam" id="1.10.10.10:FF:000001">
    <property type="entry name" value="LysR family transcriptional regulator"/>
    <property type="match status" value="1"/>
</dbReference>
<keyword evidence="2" id="KW-0805">Transcription regulation</keyword>
<evidence type="ECO:0000313" key="7">
    <source>
        <dbReference type="Proteomes" id="UP000656042"/>
    </source>
</evidence>
<name>A0A8J3BUJ3_9ACTN</name>
<keyword evidence="7" id="KW-1185">Reference proteome</keyword>
<dbReference type="InterPro" id="IPR036390">
    <property type="entry name" value="WH_DNA-bd_sf"/>
</dbReference>
<dbReference type="InterPro" id="IPR036388">
    <property type="entry name" value="WH-like_DNA-bd_sf"/>
</dbReference>
<protein>
    <submittedName>
        <fullName evidence="6">LysR family transcriptional regulator</fullName>
    </submittedName>
</protein>
<reference evidence="6" key="2">
    <citation type="submission" date="2020-09" db="EMBL/GenBank/DDBJ databases">
        <authorList>
            <person name="Sun Q."/>
            <person name="Zhou Y."/>
        </authorList>
    </citation>
    <scope>NUCLEOTIDE SEQUENCE</scope>
    <source>
        <strain evidence="6">CGMCC 4.7299</strain>
    </source>
</reference>
<evidence type="ECO:0000256" key="4">
    <source>
        <dbReference type="ARBA" id="ARBA00023163"/>
    </source>
</evidence>
<proteinExistence type="inferred from homology"/>
<dbReference type="InterPro" id="IPR005119">
    <property type="entry name" value="LysR_subst-bd"/>
</dbReference>
<evidence type="ECO:0000259" key="5">
    <source>
        <dbReference type="PROSITE" id="PS50931"/>
    </source>
</evidence>
<gene>
    <name evidence="6" type="ORF">GCM10012284_00180</name>
</gene>
<sequence>MRVQLQQLRYFLAVAETRHFTHAADNLGVSQPTLSKQIHTLEVSLGAALFERTRGAVTLTAVGHTLLPLARRMVADAEQAEQAVQDVVGLRRGAVRLGATPSLCSSLVPAVLRTYRAEHPGISLHVTEGSSSDLIGGLLARSLDLALIVQPERGVDPALHAAPILRESLVVASVADAPAPPTPMPLAELEHTPLVMFRPGYDLRDVTLEACRHRGFTPRFAVEGGEMDAVLAFVEAGLGIAVVPSMVLVNRPRLRATPLAPPGMRRTIALAHREQAVLPHAAQALRSVLLDHIGGGGALPLGVRILPSVADSDHRSA</sequence>
<dbReference type="InterPro" id="IPR000847">
    <property type="entry name" value="LysR_HTH_N"/>
</dbReference>
<dbReference type="RefSeq" id="WP_189076946.1">
    <property type="nucleotide sequence ID" value="NZ_BMMX01000001.1"/>
</dbReference>
<dbReference type="PRINTS" id="PR00039">
    <property type="entry name" value="HTHLYSR"/>
</dbReference>
<accession>A0A8J3BUJ3</accession>
<dbReference type="PANTHER" id="PTHR30346:SF29">
    <property type="entry name" value="LYSR SUBSTRATE-BINDING"/>
    <property type="match status" value="1"/>
</dbReference>
<dbReference type="Gene3D" id="1.10.10.10">
    <property type="entry name" value="Winged helix-like DNA-binding domain superfamily/Winged helix DNA-binding domain"/>
    <property type="match status" value="1"/>
</dbReference>
<feature type="domain" description="HTH lysR-type" evidence="5">
    <location>
        <begin position="3"/>
        <end position="60"/>
    </location>
</feature>
<dbReference type="AlphaFoldDB" id="A0A8J3BUJ3"/>
<dbReference type="EMBL" id="BMMX01000001">
    <property type="protein sequence ID" value="GGK70300.1"/>
    <property type="molecule type" value="Genomic_DNA"/>
</dbReference>
<dbReference type="Proteomes" id="UP000656042">
    <property type="component" value="Unassembled WGS sequence"/>
</dbReference>
<dbReference type="CDD" id="cd05466">
    <property type="entry name" value="PBP2_LTTR_substrate"/>
    <property type="match status" value="1"/>
</dbReference>
<evidence type="ECO:0000256" key="3">
    <source>
        <dbReference type="ARBA" id="ARBA00023125"/>
    </source>
</evidence>
<dbReference type="SUPFAM" id="SSF53850">
    <property type="entry name" value="Periplasmic binding protein-like II"/>
    <property type="match status" value="1"/>
</dbReference>
<dbReference type="Pfam" id="PF03466">
    <property type="entry name" value="LysR_substrate"/>
    <property type="match status" value="1"/>
</dbReference>
<evidence type="ECO:0000313" key="6">
    <source>
        <dbReference type="EMBL" id="GGK70300.1"/>
    </source>
</evidence>